<dbReference type="AlphaFoldDB" id="A0A4Y2LUB0"/>
<keyword evidence="2" id="KW-1185">Reference proteome</keyword>
<evidence type="ECO:0000313" key="1">
    <source>
        <dbReference type="EMBL" id="GBN18405.1"/>
    </source>
</evidence>
<dbReference type="EMBL" id="BGPR01006374">
    <property type="protein sequence ID" value="GBN18405.1"/>
    <property type="molecule type" value="Genomic_DNA"/>
</dbReference>
<name>A0A4Y2LUB0_ARAVE</name>
<dbReference type="Proteomes" id="UP000499080">
    <property type="component" value="Unassembled WGS sequence"/>
</dbReference>
<protein>
    <submittedName>
        <fullName evidence="1">Uncharacterized protein</fullName>
    </submittedName>
</protein>
<gene>
    <name evidence="1" type="ORF">AVEN_189334_1</name>
</gene>
<reference evidence="1 2" key="1">
    <citation type="journal article" date="2019" name="Sci. Rep.">
        <title>Orb-weaving spider Araneus ventricosus genome elucidates the spidroin gene catalogue.</title>
        <authorList>
            <person name="Kono N."/>
            <person name="Nakamura H."/>
            <person name="Ohtoshi R."/>
            <person name="Moran D.A.P."/>
            <person name="Shinohara A."/>
            <person name="Yoshida Y."/>
            <person name="Fujiwara M."/>
            <person name="Mori M."/>
            <person name="Tomita M."/>
            <person name="Arakawa K."/>
        </authorList>
    </citation>
    <scope>NUCLEOTIDE SEQUENCE [LARGE SCALE GENOMIC DNA]</scope>
</reference>
<proteinExistence type="predicted"/>
<evidence type="ECO:0000313" key="2">
    <source>
        <dbReference type="Proteomes" id="UP000499080"/>
    </source>
</evidence>
<organism evidence="1 2">
    <name type="scientific">Araneus ventricosus</name>
    <name type="common">Orbweaver spider</name>
    <name type="synonym">Epeira ventricosa</name>
    <dbReference type="NCBI Taxonomy" id="182803"/>
    <lineage>
        <taxon>Eukaryota</taxon>
        <taxon>Metazoa</taxon>
        <taxon>Ecdysozoa</taxon>
        <taxon>Arthropoda</taxon>
        <taxon>Chelicerata</taxon>
        <taxon>Arachnida</taxon>
        <taxon>Araneae</taxon>
        <taxon>Araneomorphae</taxon>
        <taxon>Entelegynae</taxon>
        <taxon>Araneoidea</taxon>
        <taxon>Araneidae</taxon>
        <taxon>Araneus</taxon>
    </lineage>
</organism>
<dbReference type="OrthoDB" id="6432522at2759"/>
<comment type="caution">
    <text evidence="1">The sequence shown here is derived from an EMBL/GenBank/DDBJ whole genome shotgun (WGS) entry which is preliminary data.</text>
</comment>
<sequence>MVEQWLENQTVGLMWNYYGERHRTTNALEGWHSKINKAFGKNHPNIFEVILRLKEDAAYYDLVRAKAELNIPPQKRLKSYYSADVAIRKFG</sequence>
<accession>A0A4Y2LUB0</accession>